<gene>
    <name evidence="1" type="ORF">FSB_LOCUS33608</name>
</gene>
<dbReference type="AlphaFoldDB" id="A0A2N9GTI7"/>
<name>A0A2N9GTI7_FAGSY</name>
<evidence type="ECO:0000313" key="1">
    <source>
        <dbReference type="EMBL" id="SPD05726.1"/>
    </source>
</evidence>
<proteinExistence type="predicted"/>
<sequence>MFTTAWGLWQARNSFFWEEKMSSVEDICQKSVGIAMDFLETVLMFKRRGVGVGVLVRDSSCLVTTACTFTLKITGDILQFVAMAVVEAIRFAIDIGLLRVELEFDNKDLFWLLKQVGPCLAPVGNLCLGYRGCVLIVFLGVVGRLP</sequence>
<evidence type="ECO:0008006" key="2">
    <source>
        <dbReference type="Google" id="ProtNLM"/>
    </source>
</evidence>
<reference evidence="1" key="1">
    <citation type="submission" date="2018-02" db="EMBL/GenBank/DDBJ databases">
        <authorList>
            <person name="Cohen D.B."/>
            <person name="Kent A.D."/>
        </authorList>
    </citation>
    <scope>NUCLEOTIDE SEQUENCE</scope>
</reference>
<protein>
    <recommendedName>
        <fullName evidence="2">RNase H type-1 domain-containing protein</fullName>
    </recommendedName>
</protein>
<organism evidence="1">
    <name type="scientific">Fagus sylvatica</name>
    <name type="common">Beechnut</name>
    <dbReference type="NCBI Taxonomy" id="28930"/>
    <lineage>
        <taxon>Eukaryota</taxon>
        <taxon>Viridiplantae</taxon>
        <taxon>Streptophyta</taxon>
        <taxon>Embryophyta</taxon>
        <taxon>Tracheophyta</taxon>
        <taxon>Spermatophyta</taxon>
        <taxon>Magnoliopsida</taxon>
        <taxon>eudicotyledons</taxon>
        <taxon>Gunneridae</taxon>
        <taxon>Pentapetalae</taxon>
        <taxon>rosids</taxon>
        <taxon>fabids</taxon>
        <taxon>Fagales</taxon>
        <taxon>Fagaceae</taxon>
        <taxon>Fagus</taxon>
    </lineage>
</organism>
<accession>A0A2N9GTI7</accession>
<dbReference type="EMBL" id="OIVN01002691">
    <property type="protein sequence ID" value="SPD05726.1"/>
    <property type="molecule type" value="Genomic_DNA"/>
</dbReference>